<dbReference type="CDD" id="cd05687">
    <property type="entry name" value="S1_RPS1_repeat_ec1_hs1"/>
    <property type="match status" value="1"/>
</dbReference>
<accession>A0A9D6V5Z8</accession>
<dbReference type="FunFam" id="2.40.50.140:FF:000018">
    <property type="entry name" value="30S ribosomal protein S1"/>
    <property type="match status" value="1"/>
</dbReference>
<feature type="domain" description="S1 motif" evidence="10">
    <location>
        <begin position="296"/>
        <end position="366"/>
    </location>
</feature>
<dbReference type="PROSITE" id="PS50126">
    <property type="entry name" value="S1"/>
    <property type="match status" value="6"/>
</dbReference>
<comment type="similarity">
    <text evidence="1">Belongs to the bacterial ribosomal protein bS1 family.</text>
</comment>
<dbReference type="CDD" id="cd04465">
    <property type="entry name" value="S1_RPS1_repeat_ec2_hs2"/>
    <property type="match status" value="1"/>
</dbReference>
<organism evidence="11 12">
    <name type="scientific">Desulfomonile tiedjei</name>
    <dbReference type="NCBI Taxonomy" id="2358"/>
    <lineage>
        <taxon>Bacteria</taxon>
        <taxon>Pseudomonadati</taxon>
        <taxon>Thermodesulfobacteriota</taxon>
        <taxon>Desulfomonilia</taxon>
        <taxon>Desulfomonilales</taxon>
        <taxon>Desulfomonilaceae</taxon>
        <taxon>Desulfomonile</taxon>
    </lineage>
</organism>
<dbReference type="GO" id="GO:0003735">
    <property type="term" value="F:structural constituent of ribosome"/>
    <property type="evidence" value="ECO:0007669"/>
    <property type="project" value="TreeGrafter"/>
</dbReference>
<dbReference type="InterPro" id="IPR012340">
    <property type="entry name" value="NA-bd_OB-fold"/>
</dbReference>
<dbReference type="CDD" id="cd05688">
    <property type="entry name" value="S1_RPS1_repeat_ec3"/>
    <property type="match status" value="1"/>
</dbReference>
<dbReference type="FunFam" id="2.40.50.140:FF:000011">
    <property type="entry name" value="30S ribosomal protein S1"/>
    <property type="match status" value="2"/>
</dbReference>
<evidence type="ECO:0000313" key="12">
    <source>
        <dbReference type="Proteomes" id="UP000807825"/>
    </source>
</evidence>
<comment type="function">
    <text evidence="6">Binds mRNA; thus facilitating recognition of the initiation point. It is needed to translate mRNA with a short Shine-Dalgarno (SD) purine-rich sequence.</text>
</comment>
<gene>
    <name evidence="11" type="ORF">HY912_09470</name>
</gene>
<dbReference type="PANTHER" id="PTHR10724:SF7">
    <property type="entry name" value="SMALL RIBOSOMAL SUBUNIT PROTEIN BS1C"/>
    <property type="match status" value="1"/>
</dbReference>
<dbReference type="InterPro" id="IPR003029">
    <property type="entry name" value="S1_domain"/>
</dbReference>
<dbReference type="Pfam" id="PF00575">
    <property type="entry name" value="S1"/>
    <property type="match status" value="6"/>
</dbReference>
<dbReference type="PRINTS" id="PR00681">
    <property type="entry name" value="RIBOSOMALS1"/>
</dbReference>
<dbReference type="InterPro" id="IPR035104">
    <property type="entry name" value="Ribosomal_protein_S1-like"/>
</dbReference>
<dbReference type="GO" id="GO:0003729">
    <property type="term" value="F:mRNA binding"/>
    <property type="evidence" value="ECO:0007669"/>
    <property type="project" value="TreeGrafter"/>
</dbReference>
<dbReference type="SMART" id="SM00316">
    <property type="entry name" value="S1"/>
    <property type="match status" value="6"/>
</dbReference>
<dbReference type="Proteomes" id="UP000807825">
    <property type="component" value="Unassembled WGS sequence"/>
</dbReference>
<feature type="region of interest" description="Disordered" evidence="9">
    <location>
        <begin position="1"/>
        <end position="23"/>
    </location>
</feature>
<dbReference type="FunFam" id="2.40.50.140:FF:000103">
    <property type="entry name" value="protein RRP5 homolog"/>
    <property type="match status" value="1"/>
</dbReference>
<proteinExistence type="inferred from homology"/>
<evidence type="ECO:0000256" key="8">
    <source>
        <dbReference type="ARBA" id="ARBA00035517"/>
    </source>
</evidence>
<dbReference type="InterPro" id="IPR050437">
    <property type="entry name" value="Ribos_protein_bS1-like"/>
</dbReference>
<dbReference type="AlphaFoldDB" id="A0A9D6V5Z8"/>
<feature type="domain" description="S1 motif" evidence="10">
    <location>
        <begin position="125"/>
        <end position="190"/>
    </location>
</feature>
<evidence type="ECO:0000256" key="3">
    <source>
        <dbReference type="ARBA" id="ARBA00022884"/>
    </source>
</evidence>
<dbReference type="Gene3D" id="2.40.50.140">
    <property type="entry name" value="Nucleic acid-binding proteins"/>
    <property type="match status" value="6"/>
</dbReference>
<feature type="domain" description="S1 motif" evidence="10">
    <location>
        <begin position="470"/>
        <end position="539"/>
    </location>
</feature>
<feature type="domain" description="S1 motif" evidence="10">
    <location>
        <begin position="383"/>
        <end position="453"/>
    </location>
</feature>
<comment type="caution">
    <text evidence="11">The sequence shown here is derived from an EMBL/GenBank/DDBJ whole genome shotgun (WGS) entry which is preliminary data.</text>
</comment>
<dbReference type="EMBL" id="JACRDE010000257">
    <property type="protein sequence ID" value="MBI5249712.1"/>
    <property type="molecule type" value="Genomic_DNA"/>
</dbReference>
<feature type="compositionally biased region" description="Polar residues" evidence="9">
    <location>
        <begin position="1"/>
        <end position="13"/>
    </location>
</feature>
<dbReference type="GO" id="GO:0022627">
    <property type="term" value="C:cytosolic small ribosomal subunit"/>
    <property type="evidence" value="ECO:0007669"/>
    <property type="project" value="TreeGrafter"/>
</dbReference>
<keyword evidence="3" id="KW-0694">RNA-binding</keyword>
<feature type="domain" description="S1 motif" evidence="10">
    <location>
        <begin position="211"/>
        <end position="279"/>
    </location>
</feature>
<keyword evidence="4 11" id="KW-0689">Ribosomal protein</keyword>
<evidence type="ECO:0000259" key="10">
    <source>
        <dbReference type="PROSITE" id="PS50126"/>
    </source>
</evidence>
<dbReference type="GO" id="GO:0006412">
    <property type="term" value="P:translation"/>
    <property type="evidence" value="ECO:0007669"/>
    <property type="project" value="TreeGrafter"/>
</dbReference>
<evidence type="ECO:0000256" key="1">
    <source>
        <dbReference type="ARBA" id="ARBA00006767"/>
    </source>
</evidence>
<dbReference type="SUPFAM" id="SSF50249">
    <property type="entry name" value="Nucleic acid-binding proteins"/>
    <property type="match status" value="6"/>
</dbReference>
<protein>
    <recommendedName>
        <fullName evidence="7">Small ribosomal subunit protein bS1</fullName>
    </recommendedName>
    <alternativeName>
        <fullName evidence="8">30S ribosomal protein S1</fullName>
    </alternativeName>
</protein>
<dbReference type="NCBIfam" id="NF004952">
    <property type="entry name" value="PRK06299.1-2"/>
    <property type="match status" value="1"/>
</dbReference>
<evidence type="ECO:0000256" key="4">
    <source>
        <dbReference type="ARBA" id="ARBA00022980"/>
    </source>
</evidence>
<evidence type="ECO:0000256" key="2">
    <source>
        <dbReference type="ARBA" id="ARBA00022737"/>
    </source>
</evidence>
<keyword evidence="5" id="KW-0687">Ribonucleoprotein</keyword>
<evidence type="ECO:0000256" key="9">
    <source>
        <dbReference type="SAM" id="MobiDB-lite"/>
    </source>
</evidence>
<keyword evidence="2" id="KW-0677">Repeat</keyword>
<evidence type="ECO:0000313" key="11">
    <source>
        <dbReference type="EMBL" id="MBI5249712.1"/>
    </source>
</evidence>
<feature type="domain" description="S1 motif" evidence="10">
    <location>
        <begin position="41"/>
        <end position="107"/>
    </location>
</feature>
<evidence type="ECO:0000256" key="5">
    <source>
        <dbReference type="ARBA" id="ARBA00023274"/>
    </source>
</evidence>
<evidence type="ECO:0000256" key="6">
    <source>
        <dbReference type="ARBA" id="ARBA00025604"/>
    </source>
</evidence>
<dbReference type="PANTHER" id="PTHR10724">
    <property type="entry name" value="30S RIBOSOMAL PROTEIN S1"/>
    <property type="match status" value="1"/>
</dbReference>
<sequence length="579" mass="65032">MENLETQTNNNFLTDEGEQEMAREEDFAELVESSFHKVQEGEVVTGTVVQITSDYVMVDVGSKSEGQIPVEQFTDERGELTVKVGDEVQVFLEDTEESSGEVKISKTKADKIRIWEEIASVCDTEKTIIGKVVARVKGGLQVDIGVPAFLPGSQVDLRPVRNFEKYIGENFEFNVLKYNRKRGNIVLSRRPLLEKQKDERKNMILRTMEGSGLFTGTVKNITDYGAFIDLGGIDGLLHITDMSWGRINHPADVLKVGDQIQVKVLKFDQDKERVSLGLKQIQPDPWANVEERYPIESQWSGKVVSITDYGVFVELEKGVEGLVHISEMTWTKKPRHPSKVVQVGEEVDVMVLNVDKDQKRISLGMKQLKPNPWDVIAQRYPEGTKIEGKIRNVTDFGIFVGIDEGIDGLVHISDISWTQRIKHPGEIYKKGQTVQAVVLNIDKDNERFSLGIKQMHDDPWESIPDRYPPGAKVHGKVTSVTDFGVFLEIEEGIEGMIHVSELSKERVNSPADFTKEGEELTAMVLKVNKKDKKIALSIKSIEKAGEFEQVKGYMHSQEVVASNLGDLLKENLGSSFGKE</sequence>
<evidence type="ECO:0000256" key="7">
    <source>
        <dbReference type="ARBA" id="ARBA00035293"/>
    </source>
</evidence>
<reference evidence="11" key="1">
    <citation type="submission" date="2020-07" db="EMBL/GenBank/DDBJ databases">
        <title>Huge and variable diversity of episymbiotic CPR bacteria and DPANN archaea in groundwater ecosystems.</title>
        <authorList>
            <person name="He C.Y."/>
            <person name="Keren R."/>
            <person name="Whittaker M."/>
            <person name="Farag I.F."/>
            <person name="Doudna J."/>
            <person name="Cate J.H.D."/>
            <person name="Banfield J.F."/>
        </authorList>
    </citation>
    <scope>NUCLEOTIDE SEQUENCE</scope>
    <source>
        <strain evidence="11">NC_groundwater_1664_Pr3_B-0.1um_52_9</strain>
    </source>
</reference>
<name>A0A9D6V5Z8_9BACT</name>